<evidence type="ECO:0000313" key="2">
    <source>
        <dbReference type="Proteomes" id="UP000192578"/>
    </source>
</evidence>
<evidence type="ECO:0000313" key="1">
    <source>
        <dbReference type="EMBL" id="OWA50188.1"/>
    </source>
</evidence>
<gene>
    <name evidence="1" type="ORF">BV898_14713</name>
</gene>
<dbReference type="Gene3D" id="3.40.50.2300">
    <property type="match status" value="1"/>
</dbReference>
<comment type="caution">
    <text evidence="1">The sequence shown here is derived from an EMBL/GenBank/DDBJ whole genome shotgun (WGS) entry which is preliminary data.</text>
</comment>
<protein>
    <submittedName>
        <fullName evidence="1">Uncharacterized protein</fullName>
    </submittedName>
</protein>
<proteinExistence type="predicted"/>
<name>A0A9X6NB38_HYPEX</name>
<dbReference type="AlphaFoldDB" id="A0A9X6NB38"/>
<dbReference type="Proteomes" id="UP000192578">
    <property type="component" value="Unassembled WGS sequence"/>
</dbReference>
<accession>A0A9X6NB38</accession>
<keyword evidence="2" id="KW-1185">Reference proteome</keyword>
<sequence>MQIVGTYMWASGNLHWSTDRWITWPGINGTAPRDVPVCGFTGIDGICAASVISTKNVAVAAALASMLFLTGSTICLRLASSYNDHEICVDFIARNPLHCQHHPIVLGQQLILAKACDGQCKGPAQGAQAFQKCCRDNGFKDRSGGCTKDGRANCFN</sequence>
<reference evidence="2" key="1">
    <citation type="submission" date="2017-01" db="EMBL/GenBank/DDBJ databases">
        <title>Comparative genomics of anhydrobiosis in the tardigrade Hypsibius dujardini.</title>
        <authorList>
            <person name="Yoshida Y."/>
            <person name="Koutsovoulos G."/>
            <person name="Laetsch D."/>
            <person name="Stevens L."/>
            <person name="Kumar S."/>
            <person name="Horikawa D."/>
            <person name="Ishino K."/>
            <person name="Komine S."/>
            <person name="Tomita M."/>
            <person name="Blaxter M."/>
            <person name="Arakawa K."/>
        </authorList>
    </citation>
    <scope>NUCLEOTIDE SEQUENCE [LARGE SCALE GENOMIC DNA]</scope>
    <source>
        <strain evidence="2">Z151</strain>
    </source>
</reference>
<organism evidence="1 2">
    <name type="scientific">Hypsibius exemplaris</name>
    <name type="common">Freshwater tardigrade</name>
    <dbReference type="NCBI Taxonomy" id="2072580"/>
    <lineage>
        <taxon>Eukaryota</taxon>
        <taxon>Metazoa</taxon>
        <taxon>Ecdysozoa</taxon>
        <taxon>Tardigrada</taxon>
        <taxon>Eutardigrada</taxon>
        <taxon>Parachela</taxon>
        <taxon>Hypsibioidea</taxon>
        <taxon>Hypsibiidae</taxon>
        <taxon>Hypsibius</taxon>
    </lineage>
</organism>
<dbReference type="EMBL" id="MTYJ01000184">
    <property type="protein sequence ID" value="OWA50188.1"/>
    <property type="molecule type" value="Genomic_DNA"/>
</dbReference>